<keyword evidence="1" id="KW-0472">Membrane</keyword>
<keyword evidence="1" id="KW-1133">Transmembrane helix</keyword>
<keyword evidence="3" id="KW-1185">Reference proteome</keyword>
<feature type="transmembrane region" description="Helical" evidence="1">
    <location>
        <begin position="128"/>
        <end position="150"/>
    </location>
</feature>
<dbReference type="OrthoDB" id="2686513at2759"/>
<keyword evidence="1" id="KW-0812">Transmembrane</keyword>
<dbReference type="HOGENOM" id="CLU_035509_7_0_1"/>
<dbReference type="AlphaFoldDB" id="A0A0C9T271"/>
<feature type="transmembrane region" description="Helical" evidence="1">
    <location>
        <begin position="162"/>
        <end position="184"/>
    </location>
</feature>
<reference evidence="2 3" key="1">
    <citation type="submission" date="2014-06" db="EMBL/GenBank/DDBJ databases">
        <title>Evolutionary Origins and Diversification of the Mycorrhizal Mutualists.</title>
        <authorList>
            <consortium name="DOE Joint Genome Institute"/>
            <consortium name="Mycorrhizal Genomics Consortium"/>
            <person name="Kohler A."/>
            <person name="Kuo A."/>
            <person name="Nagy L.G."/>
            <person name="Floudas D."/>
            <person name="Copeland A."/>
            <person name="Barry K.W."/>
            <person name="Cichocki N."/>
            <person name="Veneault-Fourrey C."/>
            <person name="LaButti K."/>
            <person name="Lindquist E.A."/>
            <person name="Lipzen A."/>
            <person name="Lundell T."/>
            <person name="Morin E."/>
            <person name="Murat C."/>
            <person name="Riley R."/>
            <person name="Ohm R."/>
            <person name="Sun H."/>
            <person name="Tunlid A."/>
            <person name="Henrissat B."/>
            <person name="Grigoriev I.V."/>
            <person name="Hibbett D.S."/>
            <person name="Martin F."/>
        </authorList>
    </citation>
    <scope>NUCLEOTIDE SEQUENCE [LARGE SCALE GENOMIC DNA]</scope>
    <source>
        <strain evidence="2 3">FD-325 SS-3</strain>
    </source>
</reference>
<name>A0A0C9T271_PLICR</name>
<dbReference type="EMBL" id="KN832578">
    <property type="protein sequence ID" value="KII83334.1"/>
    <property type="molecule type" value="Genomic_DNA"/>
</dbReference>
<accession>A0A0C9T271</accession>
<evidence type="ECO:0000313" key="3">
    <source>
        <dbReference type="Proteomes" id="UP000053263"/>
    </source>
</evidence>
<organism evidence="2 3">
    <name type="scientific">Plicaturopsis crispa FD-325 SS-3</name>
    <dbReference type="NCBI Taxonomy" id="944288"/>
    <lineage>
        <taxon>Eukaryota</taxon>
        <taxon>Fungi</taxon>
        <taxon>Dikarya</taxon>
        <taxon>Basidiomycota</taxon>
        <taxon>Agaricomycotina</taxon>
        <taxon>Agaricomycetes</taxon>
        <taxon>Agaricomycetidae</taxon>
        <taxon>Amylocorticiales</taxon>
        <taxon>Amylocorticiaceae</taxon>
        <taxon>Plicatura</taxon>
        <taxon>Plicaturopsis crispa</taxon>
    </lineage>
</organism>
<sequence length="243" mass="27018">MYTLSIGRALVKERKIVLVISEVLVCAILTLRVYALYQRDRRILTFVLAAGLVAIGISGWSFTSQKSAVSKQASTGCHMANTAASGEYLAIPWEMLFTFDCMIFGLTLRATYHEHRRHRGLMLTGRRLPLAILLLRDGALYFGVMALANLSNILTFYLSSPLLKGCLSTFASNFSVLLMSRLMLNMHKHASPDILTTDFWTEGTHRSPIVFLTRMDMAPGERPAHTDLDLVRVSSETLTTGSV</sequence>
<evidence type="ECO:0000256" key="1">
    <source>
        <dbReference type="SAM" id="Phobius"/>
    </source>
</evidence>
<feature type="transmembrane region" description="Helical" evidence="1">
    <location>
        <begin position="16"/>
        <end position="36"/>
    </location>
</feature>
<evidence type="ECO:0000313" key="2">
    <source>
        <dbReference type="EMBL" id="KII83334.1"/>
    </source>
</evidence>
<gene>
    <name evidence="2" type="ORF">PLICRDRAFT_450465</name>
</gene>
<feature type="transmembrane region" description="Helical" evidence="1">
    <location>
        <begin position="43"/>
        <end position="62"/>
    </location>
</feature>
<dbReference type="Proteomes" id="UP000053263">
    <property type="component" value="Unassembled WGS sequence"/>
</dbReference>
<feature type="transmembrane region" description="Helical" evidence="1">
    <location>
        <begin position="88"/>
        <end position="108"/>
    </location>
</feature>
<protein>
    <submittedName>
        <fullName evidence="2">Uncharacterized protein</fullName>
    </submittedName>
</protein>
<proteinExistence type="predicted"/>